<comment type="caution">
    <text evidence="2">The sequence shown here is derived from an EMBL/GenBank/DDBJ whole genome shotgun (WGS) entry which is preliminary data.</text>
</comment>
<dbReference type="AlphaFoldDB" id="A0A5A7PET3"/>
<evidence type="ECO:0000256" key="1">
    <source>
        <dbReference type="SAM" id="MobiDB-lite"/>
    </source>
</evidence>
<feature type="region of interest" description="Disordered" evidence="1">
    <location>
        <begin position="1"/>
        <end position="20"/>
    </location>
</feature>
<organism evidence="2 3">
    <name type="scientific">Striga asiatica</name>
    <name type="common">Asiatic witchweed</name>
    <name type="synonym">Buchnera asiatica</name>
    <dbReference type="NCBI Taxonomy" id="4170"/>
    <lineage>
        <taxon>Eukaryota</taxon>
        <taxon>Viridiplantae</taxon>
        <taxon>Streptophyta</taxon>
        <taxon>Embryophyta</taxon>
        <taxon>Tracheophyta</taxon>
        <taxon>Spermatophyta</taxon>
        <taxon>Magnoliopsida</taxon>
        <taxon>eudicotyledons</taxon>
        <taxon>Gunneridae</taxon>
        <taxon>Pentapetalae</taxon>
        <taxon>asterids</taxon>
        <taxon>lamiids</taxon>
        <taxon>Lamiales</taxon>
        <taxon>Orobanchaceae</taxon>
        <taxon>Buchnereae</taxon>
        <taxon>Striga</taxon>
    </lineage>
</organism>
<proteinExistence type="predicted"/>
<sequence>MNPPSNVRVGAGAGPEPNSWKVPRNIFPSKSLKIIVIFKHVLLIDRIAEARHVLIVRCRGVARGGSVDAGQGELRWRQLRWGPLERRYSGLRVGQFGLESYNLDWKDPHMTKAQNG</sequence>
<protein>
    <submittedName>
        <fullName evidence="2">X-ray repair cross complementing 2</fullName>
    </submittedName>
</protein>
<keyword evidence="3" id="KW-1185">Reference proteome</keyword>
<name>A0A5A7PET3_STRAF</name>
<evidence type="ECO:0000313" key="2">
    <source>
        <dbReference type="EMBL" id="GER31251.1"/>
    </source>
</evidence>
<dbReference type="EMBL" id="BKCP01004439">
    <property type="protein sequence ID" value="GER31251.1"/>
    <property type="molecule type" value="Genomic_DNA"/>
</dbReference>
<evidence type="ECO:0000313" key="3">
    <source>
        <dbReference type="Proteomes" id="UP000325081"/>
    </source>
</evidence>
<gene>
    <name evidence="2" type="ORF">STAS_07248</name>
</gene>
<dbReference type="Proteomes" id="UP000325081">
    <property type="component" value="Unassembled WGS sequence"/>
</dbReference>
<reference evidence="3" key="1">
    <citation type="journal article" date="2019" name="Curr. Biol.">
        <title>Genome Sequence of Striga asiatica Provides Insight into the Evolution of Plant Parasitism.</title>
        <authorList>
            <person name="Yoshida S."/>
            <person name="Kim S."/>
            <person name="Wafula E.K."/>
            <person name="Tanskanen J."/>
            <person name="Kim Y.M."/>
            <person name="Honaas L."/>
            <person name="Yang Z."/>
            <person name="Spallek T."/>
            <person name="Conn C.E."/>
            <person name="Ichihashi Y."/>
            <person name="Cheong K."/>
            <person name="Cui S."/>
            <person name="Der J.P."/>
            <person name="Gundlach H."/>
            <person name="Jiao Y."/>
            <person name="Hori C."/>
            <person name="Ishida J.K."/>
            <person name="Kasahara H."/>
            <person name="Kiba T."/>
            <person name="Kim M.S."/>
            <person name="Koo N."/>
            <person name="Laohavisit A."/>
            <person name="Lee Y.H."/>
            <person name="Lumba S."/>
            <person name="McCourt P."/>
            <person name="Mortimer J.C."/>
            <person name="Mutuku J.M."/>
            <person name="Nomura T."/>
            <person name="Sasaki-Sekimoto Y."/>
            <person name="Seto Y."/>
            <person name="Wang Y."/>
            <person name="Wakatake T."/>
            <person name="Sakakibara H."/>
            <person name="Demura T."/>
            <person name="Yamaguchi S."/>
            <person name="Yoneyama K."/>
            <person name="Manabe R.I."/>
            <person name="Nelson D.C."/>
            <person name="Schulman A.H."/>
            <person name="Timko M.P."/>
            <person name="dePamphilis C.W."/>
            <person name="Choi D."/>
            <person name="Shirasu K."/>
        </authorList>
    </citation>
    <scope>NUCLEOTIDE SEQUENCE [LARGE SCALE GENOMIC DNA]</scope>
    <source>
        <strain evidence="3">cv. UVA1</strain>
    </source>
</reference>
<accession>A0A5A7PET3</accession>